<sequence length="48" mass="5833">MHVVGKLINYVVSLQEERNRRLEICKRAPRQRKWKHVKIKNLLLVIPE</sequence>
<evidence type="ECO:0000313" key="2">
    <source>
        <dbReference type="Proteomes" id="UP000004995"/>
    </source>
</evidence>
<dbReference type="InParanoid" id="K4A4J8"/>
<accession>K4A4J8</accession>
<dbReference type="Gramene" id="KQL22820">
    <property type="protein sequence ID" value="KQL22820"/>
    <property type="gene ID" value="SETIT_033802mg"/>
</dbReference>
<evidence type="ECO:0000313" key="1">
    <source>
        <dbReference type="EnsemblPlants" id="KQL22820"/>
    </source>
</evidence>
<dbReference type="AlphaFoldDB" id="K4A4J8"/>
<dbReference type="Proteomes" id="UP000004995">
    <property type="component" value="Unassembled WGS sequence"/>
</dbReference>
<proteinExistence type="predicted"/>
<reference evidence="1" key="2">
    <citation type="submission" date="2018-08" db="UniProtKB">
        <authorList>
            <consortium name="EnsemblPlants"/>
        </authorList>
    </citation>
    <scope>IDENTIFICATION</scope>
    <source>
        <strain evidence="1">Yugu1</strain>
    </source>
</reference>
<organism evidence="1 2">
    <name type="scientific">Setaria italica</name>
    <name type="common">Foxtail millet</name>
    <name type="synonym">Panicum italicum</name>
    <dbReference type="NCBI Taxonomy" id="4555"/>
    <lineage>
        <taxon>Eukaryota</taxon>
        <taxon>Viridiplantae</taxon>
        <taxon>Streptophyta</taxon>
        <taxon>Embryophyta</taxon>
        <taxon>Tracheophyta</taxon>
        <taxon>Spermatophyta</taxon>
        <taxon>Magnoliopsida</taxon>
        <taxon>Liliopsida</taxon>
        <taxon>Poales</taxon>
        <taxon>Poaceae</taxon>
        <taxon>PACMAD clade</taxon>
        <taxon>Panicoideae</taxon>
        <taxon>Panicodae</taxon>
        <taxon>Paniceae</taxon>
        <taxon>Cenchrinae</taxon>
        <taxon>Setaria</taxon>
    </lineage>
</organism>
<keyword evidence="2" id="KW-1185">Reference proteome</keyword>
<dbReference type="EMBL" id="AGNK02000726">
    <property type="status" value="NOT_ANNOTATED_CDS"/>
    <property type="molecule type" value="Genomic_DNA"/>
</dbReference>
<dbReference type="HOGENOM" id="CLU_3160894_0_0_1"/>
<name>K4A4J8_SETIT</name>
<reference evidence="2" key="1">
    <citation type="journal article" date="2012" name="Nat. Biotechnol.">
        <title>Reference genome sequence of the model plant Setaria.</title>
        <authorList>
            <person name="Bennetzen J.L."/>
            <person name="Schmutz J."/>
            <person name="Wang H."/>
            <person name="Percifield R."/>
            <person name="Hawkins J."/>
            <person name="Pontaroli A.C."/>
            <person name="Estep M."/>
            <person name="Feng L."/>
            <person name="Vaughn J.N."/>
            <person name="Grimwood J."/>
            <person name="Jenkins J."/>
            <person name="Barry K."/>
            <person name="Lindquist E."/>
            <person name="Hellsten U."/>
            <person name="Deshpande S."/>
            <person name="Wang X."/>
            <person name="Wu X."/>
            <person name="Mitros T."/>
            <person name="Triplett J."/>
            <person name="Yang X."/>
            <person name="Ye C.Y."/>
            <person name="Mauro-Herrera M."/>
            <person name="Wang L."/>
            <person name="Li P."/>
            <person name="Sharma M."/>
            <person name="Sharma R."/>
            <person name="Ronald P.C."/>
            <person name="Panaud O."/>
            <person name="Kellogg E.A."/>
            <person name="Brutnell T.P."/>
            <person name="Doust A.N."/>
            <person name="Tuskan G.A."/>
            <person name="Rokhsar D."/>
            <person name="Devos K.M."/>
        </authorList>
    </citation>
    <scope>NUCLEOTIDE SEQUENCE [LARGE SCALE GENOMIC DNA]</scope>
    <source>
        <strain evidence="2">cv. Yugu1</strain>
    </source>
</reference>
<protein>
    <submittedName>
        <fullName evidence="1">Uncharacterized protein</fullName>
    </submittedName>
</protein>
<dbReference type="EnsemblPlants" id="KQL22820">
    <property type="protein sequence ID" value="KQL22820"/>
    <property type="gene ID" value="SETIT_033802mg"/>
</dbReference>